<comment type="caution">
    <text evidence="7">The sequence shown here is derived from an EMBL/GenBank/DDBJ whole genome shotgun (WGS) entry which is preliminary data.</text>
</comment>
<evidence type="ECO:0000256" key="2">
    <source>
        <dbReference type="ARBA" id="ARBA00022679"/>
    </source>
</evidence>
<name>A0A1Q5Q1Y8_9ACTO</name>
<dbReference type="GO" id="GO:0005524">
    <property type="term" value="F:ATP binding"/>
    <property type="evidence" value="ECO:0007669"/>
    <property type="project" value="UniProtKB-KW"/>
</dbReference>
<proteinExistence type="inferred from homology"/>
<feature type="domain" description="Carbohydrate kinase PfkB" evidence="6">
    <location>
        <begin position="14"/>
        <end position="296"/>
    </location>
</feature>
<dbReference type="InterPro" id="IPR002173">
    <property type="entry name" value="Carboh/pur_kinase_PfkB_CS"/>
</dbReference>
<dbReference type="Proteomes" id="UP000185628">
    <property type="component" value="Unassembled WGS sequence"/>
</dbReference>
<dbReference type="PROSITE" id="PS00584">
    <property type="entry name" value="PFKB_KINASES_2"/>
    <property type="match status" value="1"/>
</dbReference>
<evidence type="ECO:0000256" key="5">
    <source>
        <dbReference type="ARBA" id="ARBA00022840"/>
    </source>
</evidence>
<dbReference type="EMBL" id="MQVR01000035">
    <property type="protein sequence ID" value="OKL53888.1"/>
    <property type="molecule type" value="Genomic_DNA"/>
</dbReference>
<evidence type="ECO:0000256" key="1">
    <source>
        <dbReference type="ARBA" id="ARBA00010688"/>
    </source>
</evidence>
<keyword evidence="8" id="KW-1185">Reference proteome</keyword>
<keyword evidence="2" id="KW-0808">Transferase</keyword>
<dbReference type="InterPro" id="IPR011611">
    <property type="entry name" value="PfkB_dom"/>
</dbReference>
<dbReference type="InterPro" id="IPR029056">
    <property type="entry name" value="Ribokinase-like"/>
</dbReference>
<evidence type="ECO:0000313" key="7">
    <source>
        <dbReference type="EMBL" id="OKL53888.1"/>
    </source>
</evidence>
<evidence type="ECO:0000256" key="4">
    <source>
        <dbReference type="ARBA" id="ARBA00022777"/>
    </source>
</evidence>
<sequence length="317" mass="32894">MPGPILVLGEALIDEVHRQGDVAQHPGGSPMNVAVGLARLDNDVHLLSQWGGDADGDRIEQHLTSSGVVIVPGTRSTNPTSRAIATIDETGAANYEFHVTWDPQSSATLDGVSHAHTGSISTVITPGANKVAEMIESLASSATVSVDPNARPSLMGDPAEAYERISRIIANADIVKASDEDIAWLTKDTDERDVVEQWLAGGAAIVVVTRGADGVSAYCAAGEVSSPTLATEVADTVGAGDSLMGGLIDGLNRLGLLGAANRDALNDVSLIDLTEVITWASAISAITVSRDGANPPTTAEVRTFLSEHDISTQFADR</sequence>
<dbReference type="Pfam" id="PF00294">
    <property type="entry name" value="PfkB"/>
    <property type="match status" value="1"/>
</dbReference>
<dbReference type="PANTHER" id="PTHR43085">
    <property type="entry name" value="HEXOKINASE FAMILY MEMBER"/>
    <property type="match status" value="1"/>
</dbReference>
<dbReference type="Gene3D" id="3.40.1190.20">
    <property type="match status" value="1"/>
</dbReference>
<dbReference type="PANTHER" id="PTHR43085:SF1">
    <property type="entry name" value="PSEUDOURIDINE KINASE-RELATED"/>
    <property type="match status" value="1"/>
</dbReference>
<dbReference type="InterPro" id="IPR050306">
    <property type="entry name" value="PfkB_Carbo_kinase"/>
</dbReference>
<accession>A0A1Q5Q1Y8</accession>
<dbReference type="CDD" id="cd01167">
    <property type="entry name" value="bac_FRK"/>
    <property type="match status" value="1"/>
</dbReference>
<keyword evidence="4" id="KW-0418">Kinase</keyword>
<evidence type="ECO:0000313" key="8">
    <source>
        <dbReference type="Proteomes" id="UP000185628"/>
    </source>
</evidence>
<keyword evidence="5" id="KW-0067">ATP-binding</keyword>
<dbReference type="SUPFAM" id="SSF53613">
    <property type="entry name" value="Ribokinase-like"/>
    <property type="match status" value="1"/>
</dbReference>
<keyword evidence="3" id="KW-0547">Nucleotide-binding</keyword>
<evidence type="ECO:0000256" key="3">
    <source>
        <dbReference type="ARBA" id="ARBA00022741"/>
    </source>
</evidence>
<comment type="similarity">
    <text evidence="1">Belongs to the carbohydrate kinase PfkB family.</text>
</comment>
<dbReference type="GO" id="GO:0016301">
    <property type="term" value="F:kinase activity"/>
    <property type="evidence" value="ECO:0007669"/>
    <property type="project" value="UniProtKB-KW"/>
</dbReference>
<evidence type="ECO:0000259" key="6">
    <source>
        <dbReference type="Pfam" id="PF00294"/>
    </source>
</evidence>
<organism evidence="7 8">
    <name type="scientific">Bowdeniella nasicola</name>
    <dbReference type="NCBI Taxonomy" id="208480"/>
    <lineage>
        <taxon>Bacteria</taxon>
        <taxon>Bacillati</taxon>
        <taxon>Actinomycetota</taxon>
        <taxon>Actinomycetes</taxon>
        <taxon>Actinomycetales</taxon>
        <taxon>Actinomycetaceae</taxon>
        <taxon>Bowdeniella</taxon>
    </lineage>
</organism>
<protein>
    <recommendedName>
        <fullName evidence="6">Carbohydrate kinase PfkB domain-containing protein</fullName>
    </recommendedName>
</protein>
<dbReference type="AlphaFoldDB" id="A0A1Q5Q1Y8"/>
<gene>
    <name evidence="7" type="ORF">BSZ39_07015</name>
</gene>
<reference evidence="8" key="1">
    <citation type="submission" date="2016-12" db="EMBL/GenBank/DDBJ databases">
        <authorList>
            <person name="Meng X."/>
        </authorList>
    </citation>
    <scope>NUCLEOTIDE SEQUENCE [LARGE SCALE GENOMIC DNA]</scope>
    <source>
        <strain evidence="8">DSM 19116</strain>
    </source>
</reference>